<name>A8ARQ5_CITK8</name>
<dbReference type="Proteomes" id="UP000008148">
    <property type="component" value="Chromosome"/>
</dbReference>
<reference evidence="1 2" key="1">
    <citation type="submission" date="2007-08" db="EMBL/GenBank/DDBJ databases">
        <authorList>
            <consortium name="The Citrobacter koseri Genome Sequencing Project"/>
            <person name="McClelland M."/>
            <person name="Sanderson E.K."/>
            <person name="Porwollik S."/>
            <person name="Spieth J."/>
            <person name="Clifton W.S."/>
            <person name="Latreille P."/>
            <person name="Courtney L."/>
            <person name="Wang C."/>
            <person name="Pepin K."/>
            <person name="Bhonagiri V."/>
            <person name="Nash W."/>
            <person name="Johnson M."/>
            <person name="Thiruvilangam P."/>
            <person name="Wilson R."/>
        </authorList>
    </citation>
    <scope>NUCLEOTIDE SEQUENCE [LARGE SCALE GENOMIC DNA]</scope>
    <source>
        <strain evidence="2">ATCC BAA-895 / CDC 4225-83 / SGSC4696</strain>
    </source>
</reference>
<dbReference type="HOGENOM" id="CLU_3197822_0_0_6"/>
<evidence type="ECO:0000313" key="1">
    <source>
        <dbReference type="EMBL" id="ABV16168.1"/>
    </source>
</evidence>
<gene>
    <name evidence="1" type="ordered locus">CKO_05125</name>
</gene>
<evidence type="ECO:0000313" key="2">
    <source>
        <dbReference type="Proteomes" id="UP000008148"/>
    </source>
</evidence>
<dbReference type="KEGG" id="cko:CKO_05125"/>
<dbReference type="EMBL" id="CP000822">
    <property type="protein sequence ID" value="ABV16168.1"/>
    <property type="molecule type" value="Genomic_DNA"/>
</dbReference>
<protein>
    <submittedName>
        <fullName evidence="1">Uncharacterized protein</fullName>
    </submittedName>
</protein>
<proteinExistence type="predicted"/>
<organism evidence="1 2">
    <name type="scientific">Citrobacter koseri (strain ATCC BAA-895 / CDC 4225-83 / SGSC4696)</name>
    <dbReference type="NCBI Taxonomy" id="290338"/>
    <lineage>
        <taxon>Bacteria</taxon>
        <taxon>Pseudomonadati</taxon>
        <taxon>Pseudomonadota</taxon>
        <taxon>Gammaproteobacteria</taxon>
        <taxon>Enterobacterales</taxon>
        <taxon>Enterobacteriaceae</taxon>
        <taxon>Citrobacter</taxon>
    </lineage>
</organism>
<accession>A8ARQ5</accession>
<keyword evidence="2" id="KW-1185">Reference proteome</keyword>
<dbReference type="AlphaFoldDB" id="A8ARQ5"/>
<sequence length="45" mass="5088">MEGESLLKTPNGEKRREISLLSLSGKYHAACYRQKRVSGDKVHLT</sequence>